<dbReference type="EMBL" id="LLXE01000048">
    <property type="protein sequence ID" value="KUM64454.1"/>
    <property type="molecule type" value="Genomic_DNA"/>
</dbReference>
<dbReference type="Proteomes" id="UP000055045">
    <property type="component" value="Unassembled WGS sequence"/>
</dbReference>
<evidence type="ECO:0000313" key="2">
    <source>
        <dbReference type="EMBL" id="KUM64454.1"/>
    </source>
</evidence>
<evidence type="ECO:0000256" key="1">
    <source>
        <dbReference type="SAM" id="MobiDB-lite"/>
    </source>
</evidence>
<feature type="region of interest" description="Disordered" evidence="1">
    <location>
        <begin position="1"/>
        <end position="62"/>
    </location>
</feature>
<keyword evidence="3" id="KW-1185">Reference proteome</keyword>
<feature type="compositionally biased region" description="Basic residues" evidence="1">
    <location>
        <begin position="10"/>
        <end position="23"/>
    </location>
</feature>
<feature type="compositionally biased region" description="Basic residues" evidence="1">
    <location>
        <begin position="132"/>
        <end position="150"/>
    </location>
</feature>
<dbReference type="AlphaFoldDB" id="A0A101MPR8"/>
<name>A0A101MPR8_PENFR</name>
<reference evidence="2 3" key="1">
    <citation type="submission" date="2015-10" db="EMBL/GenBank/DDBJ databases">
        <title>Genome sequencing of Penicillium freii.</title>
        <authorList>
            <person name="Nguyen H.D."/>
            <person name="Visagie C.M."/>
            <person name="Seifert K.A."/>
        </authorList>
    </citation>
    <scope>NUCLEOTIDE SEQUENCE [LARGE SCALE GENOMIC DNA]</scope>
    <source>
        <strain evidence="2 3">DAOM 242723</strain>
    </source>
</reference>
<gene>
    <name evidence="2" type="ORF">ACN42_g2644</name>
</gene>
<proteinExistence type="predicted"/>
<accession>A0A101MPR8</accession>
<feature type="region of interest" description="Disordered" evidence="1">
    <location>
        <begin position="96"/>
        <end position="158"/>
    </location>
</feature>
<sequence>MDRVITAQRAHIHHQKKQRKKKREKDSSDVSKPTRHAIRADISEKKNRRAIDSKGDSMLERIQQNPRAALTISRSKHAARLIHFLHLVTLGIESYKRKEKRSGKQGEEHPLQTPVVSVNCSRLKRREEVTKGKKKDSGRKTKKKKKKKNTRNTLPYAQ</sequence>
<protein>
    <submittedName>
        <fullName evidence="2">Uncharacterized protein</fullName>
    </submittedName>
</protein>
<feature type="compositionally biased region" description="Basic and acidic residues" evidence="1">
    <location>
        <begin position="38"/>
        <end position="59"/>
    </location>
</feature>
<evidence type="ECO:0000313" key="3">
    <source>
        <dbReference type="Proteomes" id="UP000055045"/>
    </source>
</evidence>
<organism evidence="2 3">
    <name type="scientific">Penicillium freii</name>
    <dbReference type="NCBI Taxonomy" id="48697"/>
    <lineage>
        <taxon>Eukaryota</taxon>
        <taxon>Fungi</taxon>
        <taxon>Dikarya</taxon>
        <taxon>Ascomycota</taxon>
        <taxon>Pezizomycotina</taxon>
        <taxon>Eurotiomycetes</taxon>
        <taxon>Eurotiomycetidae</taxon>
        <taxon>Eurotiales</taxon>
        <taxon>Aspergillaceae</taxon>
        <taxon>Penicillium</taxon>
    </lineage>
</organism>
<comment type="caution">
    <text evidence="2">The sequence shown here is derived from an EMBL/GenBank/DDBJ whole genome shotgun (WGS) entry which is preliminary data.</text>
</comment>